<evidence type="ECO:0000313" key="8">
    <source>
        <dbReference type="EMBL" id="MBB6041912.1"/>
    </source>
</evidence>
<dbReference type="InterPro" id="IPR003740">
    <property type="entry name" value="YitT"/>
</dbReference>
<dbReference type="GO" id="GO:0005886">
    <property type="term" value="C:plasma membrane"/>
    <property type="evidence" value="ECO:0007669"/>
    <property type="project" value="UniProtKB-SubCell"/>
</dbReference>
<evidence type="ECO:0000256" key="6">
    <source>
        <dbReference type="SAM" id="Phobius"/>
    </source>
</evidence>
<name>A0A7W9W330_9FIRM</name>
<organism evidence="8 9">
    <name type="scientific">Oribacterium sinus</name>
    <dbReference type="NCBI Taxonomy" id="237576"/>
    <lineage>
        <taxon>Bacteria</taxon>
        <taxon>Bacillati</taxon>
        <taxon>Bacillota</taxon>
        <taxon>Clostridia</taxon>
        <taxon>Lachnospirales</taxon>
        <taxon>Lachnospiraceae</taxon>
        <taxon>Oribacterium</taxon>
    </lineage>
</organism>
<dbReference type="InterPro" id="IPR019264">
    <property type="entry name" value="DUF2179"/>
</dbReference>
<keyword evidence="4 6" id="KW-1133">Transmembrane helix</keyword>
<dbReference type="Pfam" id="PF02588">
    <property type="entry name" value="YitT_membrane"/>
    <property type="match status" value="1"/>
</dbReference>
<dbReference type="InterPro" id="IPR015867">
    <property type="entry name" value="N-reg_PII/ATP_PRibTrfase_C"/>
</dbReference>
<sequence>MKFDTKRDIKRLLGVLAGATLLALNLKTFVSAGGLFPGGATGLTVLLQRVALRYFNLALPYSVLNIIINIIPVYIGFRYVGKKFTILSLIMILFTGFVTDSVNLQPITSDMLLISIFGGILNACAITLCLRMDATSGGTDFIAIYLSQKKGVDTWNLIFYFNAALLAVAGYLFGWEKALYSIIFQYVSTQTISALYRNYQKLTLFVITDYPNEIAAGIHEVCHHGASIMHAMGAFERKDHYMVYSVISSADIKKVKMKINEIDPKSFVNTIRSQDITGHFYMRPKD</sequence>
<dbReference type="RefSeq" id="WP_183684459.1">
    <property type="nucleotide sequence ID" value="NZ_JACHHH010000010.1"/>
</dbReference>
<dbReference type="Proteomes" id="UP000522163">
    <property type="component" value="Unassembled WGS sequence"/>
</dbReference>
<comment type="subcellular location">
    <subcellularLocation>
        <location evidence="1">Cell membrane</location>
        <topology evidence="1">Multi-pass membrane protein</topology>
    </subcellularLocation>
</comment>
<dbReference type="Gene3D" id="3.30.70.120">
    <property type="match status" value="1"/>
</dbReference>
<reference evidence="8 9" key="1">
    <citation type="submission" date="2020-08" db="EMBL/GenBank/DDBJ databases">
        <title>Genomic Encyclopedia of Type Strains, Phase IV (KMG-IV): sequencing the most valuable type-strain genomes for metagenomic binning, comparative biology and taxonomic classification.</title>
        <authorList>
            <person name="Goeker M."/>
        </authorList>
    </citation>
    <scope>NUCLEOTIDE SEQUENCE [LARGE SCALE GENOMIC DNA]</scope>
    <source>
        <strain evidence="8 9">DSM 17245</strain>
    </source>
</reference>
<evidence type="ECO:0000256" key="3">
    <source>
        <dbReference type="ARBA" id="ARBA00022692"/>
    </source>
</evidence>
<dbReference type="PANTHER" id="PTHR33545">
    <property type="entry name" value="UPF0750 MEMBRANE PROTEIN YITT-RELATED"/>
    <property type="match status" value="1"/>
</dbReference>
<evidence type="ECO:0000259" key="7">
    <source>
        <dbReference type="Pfam" id="PF10035"/>
    </source>
</evidence>
<accession>A0A7W9W330</accession>
<evidence type="ECO:0000256" key="5">
    <source>
        <dbReference type="ARBA" id="ARBA00023136"/>
    </source>
</evidence>
<dbReference type="AlphaFoldDB" id="A0A7W9W330"/>
<protein>
    <submittedName>
        <fullName evidence="8">Uncharacterized membrane-anchored protein YitT (DUF2179 family)</fullName>
    </submittedName>
</protein>
<keyword evidence="2" id="KW-1003">Cell membrane</keyword>
<dbReference type="InterPro" id="IPR051461">
    <property type="entry name" value="UPF0750_membrane"/>
</dbReference>
<feature type="domain" description="DUF2179" evidence="7">
    <location>
        <begin position="224"/>
        <end position="278"/>
    </location>
</feature>
<dbReference type="Pfam" id="PF10035">
    <property type="entry name" value="DUF2179"/>
    <property type="match status" value="1"/>
</dbReference>
<comment type="caution">
    <text evidence="8">The sequence shown here is derived from an EMBL/GenBank/DDBJ whole genome shotgun (WGS) entry which is preliminary data.</text>
</comment>
<evidence type="ECO:0000256" key="4">
    <source>
        <dbReference type="ARBA" id="ARBA00022989"/>
    </source>
</evidence>
<proteinExistence type="predicted"/>
<dbReference type="PANTHER" id="PTHR33545:SF5">
    <property type="entry name" value="UPF0750 MEMBRANE PROTEIN YITT"/>
    <property type="match status" value="1"/>
</dbReference>
<dbReference type="PIRSF" id="PIRSF006483">
    <property type="entry name" value="Membrane_protein_YitT"/>
    <property type="match status" value="1"/>
</dbReference>
<dbReference type="EMBL" id="JACHHH010000010">
    <property type="protein sequence ID" value="MBB6041912.1"/>
    <property type="molecule type" value="Genomic_DNA"/>
</dbReference>
<feature type="transmembrane region" description="Helical" evidence="6">
    <location>
        <begin position="84"/>
        <end position="105"/>
    </location>
</feature>
<feature type="transmembrane region" description="Helical" evidence="6">
    <location>
        <begin position="111"/>
        <end position="130"/>
    </location>
</feature>
<evidence type="ECO:0000256" key="2">
    <source>
        <dbReference type="ARBA" id="ARBA00022475"/>
    </source>
</evidence>
<gene>
    <name evidence="8" type="ORF">HNQ46_001903</name>
</gene>
<feature type="transmembrane region" description="Helical" evidence="6">
    <location>
        <begin position="58"/>
        <end position="77"/>
    </location>
</feature>
<feature type="transmembrane region" description="Helical" evidence="6">
    <location>
        <begin position="151"/>
        <end position="172"/>
    </location>
</feature>
<keyword evidence="3 6" id="KW-0812">Transmembrane</keyword>
<dbReference type="GeneID" id="85015436"/>
<evidence type="ECO:0000256" key="1">
    <source>
        <dbReference type="ARBA" id="ARBA00004651"/>
    </source>
</evidence>
<keyword evidence="5 6" id="KW-0472">Membrane</keyword>
<evidence type="ECO:0000313" key="9">
    <source>
        <dbReference type="Proteomes" id="UP000522163"/>
    </source>
</evidence>